<reference evidence="10 11" key="1">
    <citation type="submission" date="2014-12" db="EMBL/GenBank/DDBJ databases">
        <title>Comparative genomics of the lactic acid bacteria isolated from the honey bee gut.</title>
        <authorList>
            <person name="Ellegaard K.M."/>
            <person name="Tamarit D."/>
            <person name="Javelind E."/>
            <person name="Olofsson T."/>
            <person name="Andersson S.G."/>
            <person name="Vasquez A."/>
        </authorList>
    </citation>
    <scope>NUCLEOTIDE SEQUENCE [LARGE SCALE GENOMIC DNA]</scope>
    <source>
        <strain evidence="10 11">Biut2</strain>
    </source>
</reference>
<evidence type="ECO:0000256" key="4">
    <source>
        <dbReference type="ARBA" id="ARBA00022801"/>
    </source>
</evidence>
<accession>A0A0F4LD78</accession>
<evidence type="ECO:0000259" key="8">
    <source>
        <dbReference type="Pfam" id="PF10141"/>
    </source>
</evidence>
<evidence type="ECO:0000259" key="6">
    <source>
        <dbReference type="Pfam" id="PF01368"/>
    </source>
</evidence>
<feature type="domain" description="DDH" evidence="6">
    <location>
        <begin position="77"/>
        <end position="221"/>
    </location>
</feature>
<dbReference type="InterPro" id="IPR041122">
    <property type="entry name" value="RecJ_OB"/>
</dbReference>
<evidence type="ECO:0000256" key="5">
    <source>
        <dbReference type="ARBA" id="ARBA00022839"/>
    </source>
</evidence>
<dbReference type="GO" id="GO:0003676">
    <property type="term" value="F:nucleic acid binding"/>
    <property type="evidence" value="ECO:0007669"/>
    <property type="project" value="InterPro"/>
</dbReference>
<evidence type="ECO:0000259" key="9">
    <source>
        <dbReference type="Pfam" id="PF17768"/>
    </source>
</evidence>
<evidence type="ECO:0000256" key="1">
    <source>
        <dbReference type="ARBA" id="ARBA00005915"/>
    </source>
</evidence>
<dbReference type="InterPro" id="IPR001667">
    <property type="entry name" value="DDH_dom"/>
</dbReference>
<dbReference type="PATRIC" id="fig|1218493.3.peg.1181"/>
<sequence>MIEWRERIGEELAPELIEKYQLSPITAKLLSLRGINTAAKIEFWFNATEADLADPFLMHDMKKAVNRINQAIDAGEKITVYGDYDADGITATTIMVETLGILGADVHFFIPDRFKDGYGPNIESYKKIVADGTKLIITVDNGITGVDEVAFAKSKGVDTIITDHHKFQDKIPESYALVHCNYPGQKYPFDDYCGAGVAYTICRALMQDSMPELLELAMIGTIGDMVKVSGEGHIIVKRGLKMLNETERPGLRALIKKAGLQLGHIDETDVGFNIAPRFNAVGRLDNASLAVDLLLCETDEEAEKIADKIEGLNDERKNLTAEVYQSCVNQIKNNGWQRDKTLVLYNPKFNEGVLGLVANKLVEKTHKPTIVLTKNEEGIIKGSGRSVDGFNLFNALEPLKDRLFLKFGGHDFACGLSMTESKISSLRKSFEDSFTGVFNQNIRYYDCELPFSHLDLKIMTEIKKVGPFGTDNVKPIFSITHPKINSCFYMGKEKNHIKLTISKDHNKVDVVGFNKKFLTKILLPYVDQLFIELQENCFRNQIKLQGIIKGIIFAAPKLAVPEPVVDLRNEKYVMGFADRYLLFDKRNKNVASSLFDIDPAKITLVNDYDSEGEVAVFLDVPRNQKELDFALNNNYEQLYLHFLMDQLPVQHLPLKSDFEILLKYIYSHPGLTLQDYRKVGKFIKLSYDNVLFILRVFFELNFIQLEDDKIFGVTNPVKNKLSNSKYYQATNSQIAFVNELRQMPGQKLLMYVNEQLKQH</sequence>
<feature type="domain" description="RecJ OB" evidence="9">
    <location>
        <begin position="445"/>
        <end position="549"/>
    </location>
</feature>
<dbReference type="Gene3D" id="3.10.310.30">
    <property type="match status" value="1"/>
</dbReference>
<keyword evidence="4" id="KW-0378">Hydrolase</keyword>
<evidence type="ECO:0000256" key="2">
    <source>
        <dbReference type="ARBA" id="ARBA00019841"/>
    </source>
</evidence>
<dbReference type="Pfam" id="PF01368">
    <property type="entry name" value="DHH"/>
    <property type="match status" value="1"/>
</dbReference>
<comment type="caution">
    <text evidence="10">The sequence shown here is derived from an EMBL/GenBank/DDBJ whole genome shotgun (WGS) entry which is preliminary data.</text>
</comment>
<dbReference type="EMBL" id="JXBY01000019">
    <property type="protein sequence ID" value="KJY55481.1"/>
    <property type="molecule type" value="Genomic_DNA"/>
</dbReference>
<dbReference type="PANTHER" id="PTHR30255:SF2">
    <property type="entry name" value="SINGLE-STRANDED-DNA-SPECIFIC EXONUCLEASE RECJ"/>
    <property type="match status" value="1"/>
</dbReference>
<dbReference type="GO" id="GO:0006310">
    <property type="term" value="P:DNA recombination"/>
    <property type="evidence" value="ECO:0007669"/>
    <property type="project" value="InterPro"/>
</dbReference>
<proteinExistence type="inferred from homology"/>
<dbReference type="Pfam" id="PF17768">
    <property type="entry name" value="RecJ_OB"/>
    <property type="match status" value="1"/>
</dbReference>
<keyword evidence="5 10" id="KW-0269">Exonuclease</keyword>
<gene>
    <name evidence="10" type="primary">recJ</name>
    <name evidence="10" type="ORF">JF76_11240</name>
</gene>
<dbReference type="STRING" id="1218493.JF76_11240"/>
<comment type="similarity">
    <text evidence="1">Belongs to the RecJ family.</text>
</comment>
<dbReference type="GO" id="GO:0006281">
    <property type="term" value="P:DNA repair"/>
    <property type="evidence" value="ECO:0007669"/>
    <property type="project" value="InterPro"/>
</dbReference>
<dbReference type="AlphaFoldDB" id="A0A0F4LD78"/>
<dbReference type="Pfam" id="PF02272">
    <property type="entry name" value="DHHA1"/>
    <property type="match status" value="1"/>
</dbReference>
<protein>
    <recommendedName>
        <fullName evidence="2">Single-stranded-DNA-specific exonuclease RecJ</fullName>
    </recommendedName>
</protein>
<evidence type="ECO:0000313" key="11">
    <source>
        <dbReference type="Proteomes" id="UP000033533"/>
    </source>
</evidence>
<dbReference type="InterPro" id="IPR004610">
    <property type="entry name" value="RecJ"/>
</dbReference>
<evidence type="ECO:0000259" key="7">
    <source>
        <dbReference type="Pfam" id="PF02272"/>
    </source>
</evidence>
<feature type="domain" description="Single-stranded-DNA-specific exonuclease RecJ C-terminal" evidence="8">
    <location>
        <begin position="565"/>
        <end position="741"/>
    </location>
</feature>
<dbReference type="InterPro" id="IPR051673">
    <property type="entry name" value="SSDNA_exonuclease_RecJ"/>
</dbReference>
<dbReference type="SUPFAM" id="SSF64182">
    <property type="entry name" value="DHH phosphoesterases"/>
    <property type="match status" value="1"/>
</dbReference>
<dbReference type="Proteomes" id="UP000033533">
    <property type="component" value="Unassembled WGS sequence"/>
</dbReference>
<dbReference type="InterPro" id="IPR018779">
    <property type="entry name" value="RecJ_C"/>
</dbReference>
<dbReference type="HOGENOM" id="CLU_009736_4_1_9"/>
<dbReference type="Gene3D" id="3.90.1640.30">
    <property type="match status" value="1"/>
</dbReference>
<organism evidence="10 11">
    <name type="scientific">Lactobacillus kullabergensis</name>
    <dbReference type="NCBI Taxonomy" id="1218493"/>
    <lineage>
        <taxon>Bacteria</taxon>
        <taxon>Bacillati</taxon>
        <taxon>Bacillota</taxon>
        <taxon>Bacilli</taxon>
        <taxon>Lactobacillales</taxon>
        <taxon>Lactobacillaceae</taxon>
        <taxon>Lactobacillus</taxon>
    </lineage>
</organism>
<dbReference type="NCBIfam" id="TIGR00644">
    <property type="entry name" value="recJ"/>
    <property type="match status" value="1"/>
</dbReference>
<feature type="domain" description="DHHA1" evidence="7">
    <location>
        <begin position="340"/>
        <end position="433"/>
    </location>
</feature>
<dbReference type="PANTHER" id="PTHR30255">
    <property type="entry name" value="SINGLE-STRANDED-DNA-SPECIFIC EXONUCLEASE RECJ"/>
    <property type="match status" value="1"/>
</dbReference>
<name>A0A0F4LD78_9LACO</name>
<dbReference type="GO" id="GO:0008409">
    <property type="term" value="F:5'-3' exonuclease activity"/>
    <property type="evidence" value="ECO:0007669"/>
    <property type="project" value="InterPro"/>
</dbReference>
<evidence type="ECO:0000313" key="10">
    <source>
        <dbReference type="EMBL" id="KJY55481.1"/>
    </source>
</evidence>
<dbReference type="InterPro" id="IPR003156">
    <property type="entry name" value="DHHA1_dom"/>
</dbReference>
<keyword evidence="3" id="KW-0540">Nuclease</keyword>
<evidence type="ECO:0000256" key="3">
    <source>
        <dbReference type="ARBA" id="ARBA00022722"/>
    </source>
</evidence>
<dbReference type="InterPro" id="IPR038763">
    <property type="entry name" value="DHH_sf"/>
</dbReference>
<dbReference type="Pfam" id="PF10141">
    <property type="entry name" value="ssDNA-exonuc_C"/>
    <property type="match status" value="1"/>
</dbReference>